<proteinExistence type="predicted"/>
<sequence>MKKLILSLSILTTGILSAQNSSINVEVNNIKNSKGDITLALYDSAKNFTKKEVKATKVRAKKGKVVVTFDNLPEGNYAIAILHDENSNEKMDFNMLGIPKEDYGFSNNAKGVLAPPKFKDAAFKLNANETKKVKISL</sequence>
<dbReference type="AlphaFoldDB" id="A0A9X4MZJ0"/>
<dbReference type="InterPro" id="IPR018673">
    <property type="entry name" value="DUF2141"/>
</dbReference>
<feature type="signal peptide" evidence="1">
    <location>
        <begin position="1"/>
        <end position="18"/>
    </location>
</feature>
<dbReference type="Proteomes" id="UP001152599">
    <property type="component" value="Unassembled WGS sequence"/>
</dbReference>
<accession>A0A9X4MZJ0</accession>
<evidence type="ECO:0000313" key="3">
    <source>
        <dbReference type="Proteomes" id="UP001152599"/>
    </source>
</evidence>
<dbReference type="RefSeq" id="WP_304421227.1">
    <property type="nucleotide sequence ID" value="NZ_JANCMU010000008.1"/>
</dbReference>
<comment type="caution">
    <text evidence="2">The sequence shown here is derived from an EMBL/GenBank/DDBJ whole genome shotgun (WGS) entry which is preliminary data.</text>
</comment>
<evidence type="ECO:0000313" key="2">
    <source>
        <dbReference type="EMBL" id="MDG4946939.1"/>
    </source>
</evidence>
<protein>
    <submittedName>
        <fullName evidence="2">DUF2141 domain-containing protein</fullName>
    </submittedName>
</protein>
<feature type="chain" id="PRO_5040728089" evidence="1">
    <location>
        <begin position="19"/>
        <end position="137"/>
    </location>
</feature>
<evidence type="ECO:0000256" key="1">
    <source>
        <dbReference type="SAM" id="SignalP"/>
    </source>
</evidence>
<keyword evidence="3" id="KW-1185">Reference proteome</keyword>
<organism evidence="2 3">
    <name type="scientific">Profundicola chukchiensis</name>
    <dbReference type="NCBI Taxonomy" id="2961959"/>
    <lineage>
        <taxon>Bacteria</taxon>
        <taxon>Pseudomonadati</taxon>
        <taxon>Bacteroidota</taxon>
        <taxon>Flavobacteriia</taxon>
        <taxon>Flavobacteriales</taxon>
        <taxon>Weeksellaceae</taxon>
        <taxon>Profundicola</taxon>
    </lineage>
</organism>
<dbReference type="EMBL" id="JANCMU010000008">
    <property type="protein sequence ID" value="MDG4946939.1"/>
    <property type="molecule type" value="Genomic_DNA"/>
</dbReference>
<keyword evidence="1" id="KW-0732">Signal</keyword>
<name>A0A9X4MZJ0_9FLAO</name>
<gene>
    <name evidence="2" type="ORF">NMK71_10995</name>
</gene>
<dbReference type="Pfam" id="PF09912">
    <property type="entry name" value="DUF2141"/>
    <property type="match status" value="1"/>
</dbReference>
<reference evidence="2" key="1">
    <citation type="submission" date="2022-07" db="EMBL/GenBank/DDBJ databases">
        <title>Description and genome-wide analysis of Profundicola chukchiensis gen. nov., sp. nov., marine bacteria isolated from bottom sediments of the Chukchi Sea.</title>
        <authorList>
            <person name="Romanenko L."/>
            <person name="Otstavnykh N."/>
            <person name="Kurilenko V."/>
            <person name="Eremeev V."/>
            <person name="Velansky P."/>
            <person name="Mikhailov V."/>
            <person name="Isaeva M."/>
        </authorList>
    </citation>
    <scope>NUCLEOTIDE SEQUENCE</scope>
    <source>
        <strain evidence="2">KMM 9713</strain>
    </source>
</reference>